<organism evidence="4 5">
    <name type="scientific">Anaerosalibacter massiliensis</name>
    <dbReference type="NCBI Taxonomy" id="1347392"/>
    <lineage>
        <taxon>Bacteria</taxon>
        <taxon>Bacillati</taxon>
        <taxon>Bacillota</taxon>
        <taxon>Tissierellia</taxon>
        <taxon>Tissierellales</taxon>
        <taxon>Sporanaerobacteraceae</taxon>
        <taxon>Anaerosalibacter</taxon>
    </lineage>
</organism>
<dbReference type="InterPro" id="IPR044731">
    <property type="entry name" value="BDH-like"/>
</dbReference>
<dbReference type="Gene3D" id="3.40.50.1970">
    <property type="match status" value="1"/>
</dbReference>
<dbReference type="Proteomes" id="UP001142078">
    <property type="component" value="Unassembled WGS sequence"/>
</dbReference>
<dbReference type="GO" id="GO:0008106">
    <property type="term" value="F:alcohol dehydrogenase (NADP+) activity"/>
    <property type="evidence" value="ECO:0007669"/>
    <property type="project" value="TreeGrafter"/>
</dbReference>
<dbReference type="PROSITE" id="PS00060">
    <property type="entry name" value="ADH_IRON_2"/>
    <property type="match status" value="1"/>
</dbReference>
<dbReference type="InterPro" id="IPR056798">
    <property type="entry name" value="ADH_Fe_C"/>
</dbReference>
<protein>
    <submittedName>
        <fullName evidence="4">Iron-containing alcohol dehydrogenase</fullName>
    </submittedName>
</protein>
<accession>A0A9X2MI76</accession>
<proteinExistence type="predicted"/>
<evidence type="ECO:0000313" key="5">
    <source>
        <dbReference type="Proteomes" id="UP001142078"/>
    </source>
</evidence>
<comment type="caution">
    <text evidence="4">The sequence shown here is derived from an EMBL/GenBank/DDBJ whole genome shotgun (WGS) entry which is preliminary data.</text>
</comment>
<dbReference type="InterPro" id="IPR001670">
    <property type="entry name" value="ADH_Fe/GldA"/>
</dbReference>
<dbReference type="OrthoDB" id="9801156at2"/>
<dbReference type="GO" id="GO:1990002">
    <property type="term" value="F:methylglyoxal reductase (NADPH) (acetol producing) activity"/>
    <property type="evidence" value="ECO:0007669"/>
    <property type="project" value="TreeGrafter"/>
</dbReference>
<dbReference type="AlphaFoldDB" id="A0A9X2MI76"/>
<dbReference type="Gene3D" id="1.20.1090.10">
    <property type="entry name" value="Dehydroquinate synthase-like - alpha domain"/>
    <property type="match status" value="1"/>
</dbReference>
<dbReference type="SUPFAM" id="SSF56796">
    <property type="entry name" value="Dehydroquinate synthase-like"/>
    <property type="match status" value="1"/>
</dbReference>
<sequence length="391" mass="43484">MLNFNYSIPTKIFFGKGQIEVLGREIKKYGSKVLIVYGKGSIKKTGIYNEAVNILKDNNIDYWELADVDPNPRITSVREGIKICKEKEVEFILPIGGGSSIDCAKVIGAGYYYDGDPWDLLIGKAKVKNSLPIGTVLTLSATGSEMDAGAVITNMETNQKLSVGHPTMAPKFSILDPEYTFTVPKNQTAAGVADIMSHVFESYFSRTKEAYLQDRMAEAILKTCIKYGKIAIDEPENYEARSNIMWASSLAINGLLGYGKGNDFKWSVHAIEHELSAYYDITHGVGLAILYPNWMRHVLDDENVYKFVEYGINIWGIDRNKNDYVIANEAIDKTREYFNSLGLPATLEEVGIGKENLDKMAKAAVDHNKGTVGSFKPLAYEDVLNIYMASL</sequence>
<name>A0A9X2MI76_9FIRM</name>
<dbReference type="EMBL" id="JANJZL010000004">
    <property type="protein sequence ID" value="MCR2044169.1"/>
    <property type="molecule type" value="Genomic_DNA"/>
</dbReference>
<dbReference type="GO" id="GO:1990362">
    <property type="term" value="F:butanol dehydrogenase (NAD+) activity"/>
    <property type="evidence" value="ECO:0007669"/>
    <property type="project" value="InterPro"/>
</dbReference>
<dbReference type="GO" id="GO:0046872">
    <property type="term" value="F:metal ion binding"/>
    <property type="evidence" value="ECO:0007669"/>
    <property type="project" value="InterPro"/>
</dbReference>
<dbReference type="Pfam" id="PF00465">
    <property type="entry name" value="Fe-ADH"/>
    <property type="match status" value="1"/>
</dbReference>
<dbReference type="CDD" id="cd08187">
    <property type="entry name" value="BDH"/>
    <property type="match status" value="1"/>
</dbReference>
<evidence type="ECO:0000313" key="4">
    <source>
        <dbReference type="EMBL" id="MCR2044169.1"/>
    </source>
</evidence>
<feature type="domain" description="Fe-containing alcohol dehydrogenase-like C-terminal" evidence="3">
    <location>
        <begin position="188"/>
        <end position="390"/>
    </location>
</feature>
<reference evidence="4" key="1">
    <citation type="submission" date="2022-07" db="EMBL/GenBank/DDBJ databases">
        <title>Enhanced cultured diversity of the mouse gut microbiota enables custom-made synthetic communities.</title>
        <authorList>
            <person name="Afrizal A."/>
        </authorList>
    </citation>
    <scope>NUCLEOTIDE SEQUENCE</scope>
    <source>
        <strain evidence="4">DSM 29482</strain>
    </source>
</reference>
<dbReference type="PROSITE" id="PS00913">
    <property type="entry name" value="ADH_IRON_1"/>
    <property type="match status" value="1"/>
</dbReference>
<dbReference type="RefSeq" id="WP_042682799.1">
    <property type="nucleotide sequence ID" value="NZ_CABKTM010000049.1"/>
</dbReference>
<evidence type="ECO:0000256" key="1">
    <source>
        <dbReference type="ARBA" id="ARBA00023002"/>
    </source>
</evidence>
<dbReference type="InterPro" id="IPR018211">
    <property type="entry name" value="ADH_Fe_CS"/>
</dbReference>
<dbReference type="GO" id="GO:0005829">
    <property type="term" value="C:cytosol"/>
    <property type="evidence" value="ECO:0007669"/>
    <property type="project" value="TreeGrafter"/>
</dbReference>
<dbReference type="Pfam" id="PF25137">
    <property type="entry name" value="ADH_Fe_C"/>
    <property type="match status" value="1"/>
</dbReference>
<feature type="domain" description="Alcohol dehydrogenase iron-type/glycerol dehydrogenase GldA" evidence="2">
    <location>
        <begin position="9"/>
        <end position="177"/>
    </location>
</feature>
<keyword evidence="1" id="KW-0560">Oxidoreductase</keyword>
<evidence type="ECO:0000259" key="2">
    <source>
        <dbReference type="Pfam" id="PF00465"/>
    </source>
</evidence>
<dbReference type="PANTHER" id="PTHR43633:SF1">
    <property type="entry name" value="ALCOHOL DEHYDROGENASE YQHD"/>
    <property type="match status" value="1"/>
</dbReference>
<dbReference type="FunFam" id="3.40.50.1970:FF:000003">
    <property type="entry name" value="Alcohol dehydrogenase, iron-containing"/>
    <property type="match status" value="1"/>
</dbReference>
<gene>
    <name evidence="4" type="ORF">NSA23_08565</name>
</gene>
<keyword evidence="5" id="KW-1185">Reference proteome</keyword>
<evidence type="ECO:0000259" key="3">
    <source>
        <dbReference type="Pfam" id="PF25137"/>
    </source>
</evidence>
<dbReference type="PANTHER" id="PTHR43633">
    <property type="entry name" value="ALCOHOL DEHYDROGENASE YQHD"/>
    <property type="match status" value="1"/>
</dbReference>